<dbReference type="PANTHER" id="PTHR47966:SF2">
    <property type="entry name" value="ASPERGILLOPEPSIN-1-RELATED"/>
    <property type="match status" value="1"/>
</dbReference>
<dbReference type="InterPro" id="IPR001461">
    <property type="entry name" value="Aspartic_peptidase_A1"/>
</dbReference>
<evidence type="ECO:0000256" key="5">
    <source>
        <dbReference type="PIRSR" id="PIRSR601461-1"/>
    </source>
</evidence>
<evidence type="ECO:0000256" key="7">
    <source>
        <dbReference type="SAM" id="SignalP"/>
    </source>
</evidence>
<dbReference type="InterPro" id="IPR034163">
    <property type="entry name" value="Aspergillopepsin-like_cat_dom"/>
</dbReference>
<keyword evidence="10" id="KW-1185">Reference proteome</keyword>
<keyword evidence="3 6" id="KW-0064">Aspartyl protease</keyword>
<name>A0A0L0NA83_TOLOC</name>
<dbReference type="CDD" id="cd06097">
    <property type="entry name" value="Aspergillopepsin_like"/>
    <property type="match status" value="1"/>
</dbReference>
<sequence>MQPTNTFGSFLVAVLSASVAAGSVIPGMAQPQGSFEVKRAANKGFTGRNGPLALARAYHKYGVPVSKTLLKAIDNVHASRGKRSNGIATATPDKDDLEYLVPVQIGTPAQTLNLDFDTGSSDLWVFSTETDAGSSKGHDIYNPRKSTSAKKMHGATWQITYGDQSSSSGDVYTDTVTVGGLTVQNQAVESAQQVSQEFATGKNDGLLGLAFSSINTVKPTSQKTWFDNISGNLDSPLFVADLKHNTPGSYIFGSIPHGAKNVLYAPVDNSQGFWQFSTGSDIGGNFNAIADTGTTLLLASDDLVQAYYQKVPGATNDQQQGGYIFDCSSKLPDFSFTVGSGKITVPGSLINYATASGSKCFGGIQSSGGLDFAIFGDIALKAAYVVFDGGKNQVGWAQKS</sequence>
<dbReference type="PRINTS" id="PR00792">
    <property type="entry name" value="PEPSIN"/>
</dbReference>
<evidence type="ECO:0000256" key="2">
    <source>
        <dbReference type="ARBA" id="ARBA00022670"/>
    </source>
</evidence>
<feature type="domain" description="Peptidase A1" evidence="8">
    <location>
        <begin position="99"/>
        <end position="397"/>
    </location>
</feature>
<feature type="chain" id="PRO_5005544818" evidence="7">
    <location>
        <begin position="22"/>
        <end position="400"/>
    </location>
</feature>
<feature type="active site" evidence="5">
    <location>
        <position position="291"/>
    </location>
</feature>
<evidence type="ECO:0000256" key="6">
    <source>
        <dbReference type="RuleBase" id="RU000454"/>
    </source>
</evidence>
<gene>
    <name evidence="9" type="ORF">TOPH_04428</name>
</gene>
<dbReference type="GO" id="GO:0006508">
    <property type="term" value="P:proteolysis"/>
    <property type="evidence" value="ECO:0007669"/>
    <property type="project" value="UniProtKB-KW"/>
</dbReference>
<evidence type="ECO:0000256" key="1">
    <source>
        <dbReference type="ARBA" id="ARBA00007447"/>
    </source>
</evidence>
<proteinExistence type="inferred from homology"/>
<feature type="active site" evidence="5">
    <location>
        <position position="117"/>
    </location>
</feature>
<dbReference type="InterPro" id="IPR001969">
    <property type="entry name" value="Aspartic_peptidase_AS"/>
</dbReference>
<keyword evidence="4 6" id="KW-0378">Hydrolase</keyword>
<dbReference type="Proteomes" id="UP000036947">
    <property type="component" value="Unassembled WGS sequence"/>
</dbReference>
<evidence type="ECO:0000256" key="4">
    <source>
        <dbReference type="ARBA" id="ARBA00022801"/>
    </source>
</evidence>
<dbReference type="InterPro" id="IPR033121">
    <property type="entry name" value="PEPTIDASE_A1"/>
</dbReference>
<dbReference type="Gene3D" id="2.40.70.10">
    <property type="entry name" value="Acid Proteases"/>
    <property type="match status" value="2"/>
</dbReference>
<dbReference type="GO" id="GO:0004190">
    <property type="term" value="F:aspartic-type endopeptidase activity"/>
    <property type="evidence" value="ECO:0007669"/>
    <property type="project" value="UniProtKB-KW"/>
</dbReference>
<dbReference type="STRING" id="1163406.A0A0L0NA83"/>
<dbReference type="PANTHER" id="PTHR47966">
    <property type="entry name" value="BETA-SITE APP-CLEAVING ENZYME, ISOFORM A-RELATED"/>
    <property type="match status" value="1"/>
</dbReference>
<dbReference type="SUPFAM" id="SSF50630">
    <property type="entry name" value="Acid proteases"/>
    <property type="match status" value="1"/>
</dbReference>
<dbReference type="AlphaFoldDB" id="A0A0L0NA83"/>
<keyword evidence="2 6" id="KW-0645">Protease</keyword>
<dbReference type="FunFam" id="2.40.70.10:FF:000026">
    <property type="entry name" value="Endothiapepsin"/>
    <property type="match status" value="1"/>
</dbReference>
<evidence type="ECO:0000313" key="9">
    <source>
        <dbReference type="EMBL" id="KND91023.1"/>
    </source>
</evidence>
<dbReference type="PROSITE" id="PS51767">
    <property type="entry name" value="PEPTIDASE_A1"/>
    <property type="match status" value="1"/>
</dbReference>
<keyword evidence="7" id="KW-0732">Signal</keyword>
<reference evidence="9 10" key="1">
    <citation type="journal article" date="2015" name="BMC Genomics">
        <title>The genome of the truffle-parasite Tolypocladium ophioglossoides and the evolution of antifungal peptaibiotics.</title>
        <authorList>
            <person name="Quandt C.A."/>
            <person name="Bushley K.E."/>
            <person name="Spatafora J.W."/>
        </authorList>
    </citation>
    <scope>NUCLEOTIDE SEQUENCE [LARGE SCALE GENOMIC DNA]</scope>
    <source>
        <strain evidence="9 10">CBS 100239</strain>
    </source>
</reference>
<dbReference type="EMBL" id="LFRF01000010">
    <property type="protein sequence ID" value="KND91023.1"/>
    <property type="molecule type" value="Genomic_DNA"/>
</dbReference>
<dbReference type="Pfam" id="PF00026">
    <property type="entry name" value="Asp"/>
    <property type="match status" value="1"/>
</dbReference>
<comment type="similarity">
    <text evidence="1 6">Belongs to the peptidase A1 family.</text>
</comment>
<evidence type="ECO:0000313" key="10">
    <source>
        <dbReference type="Proteomes" id="UP000036947"/>
    </source>
</evidence>
<feature type="signal peptide" evidence="7">
    <location>
        <begin position="1"/>
        <end position="21"/>
    </location>
</feature>
<dbReference type="InterPro" id="IPR021109">
    <property type="entry name" value="Peptidase_aspartic_dom_sf"/>
</dbReference>
<dbReference type="OrthoDB" id="2747330at2759"/>
<evidence type="ECO:0000256" key="3">
    <source>
        <dbReference type="ARBA" id="ARBA00022750"/>
    </source>
</evidence>
<accession>A0A0L0NA83</accession>
<comment type="caution">
    <text evidence="9">The sequence shown here is derived from an EMBL/GenBank/DDBJ whole genome shotgun (WGS) entry which is preliminary data.</text>
</comment>
<dbReference type="PROSITE" id="PS00141">
    <property type="entry name" value="ASP_PROTEASE"/>
    <property type="match status" value="1"/>
</dbReference>
<organism evidence="9 10">
    <name type="scientific">Tolypocladium ophioglossoides (strain CBS 100239)</name>
    <name type="common">Snaketongue truffleclub</name>
    <name type="synonym">Elaphocordyceps ophioglossoides</name>
    <dbReference type="NCBI Taxonomy" id="1163406"/>
    <lineage>
        <taxon>Eukaryota</taxon>
        <taxon>Fungi</taxon>
        <taxon>Dikarya</taxon>
        <taxon>Ascomycota</taxon>
        <taxon>Pezizomycotina</taxon>
        <taxon>Sordariomycetes</taxon>
        <taxon>Hypocreomycetidae</taxon>
        <taxon>Hypocreales</taxon>
        <taxon>Ophiocordycipitaceae</taxon>
        <taxon>Tolypocladium</taxon>
    </lineage>
</organism>
<protein>
    <submittedName>
        <fullName evidence="9">Endothiapepsin</fullName>
    </submittedName>
</protein>
<evidence type="ECO:0000259" key="8">
    <source>
        <dbReference type="PROSITE" id="PS51767"/>
    </source>
</evidence>